<dbReference type="NCBIfam" id="TIGR02937">
    <property type="entry name" value="sigma70-ECF"/>
    <property type="match status" value="1"/>
</dbReference>
<dbReference type="InterPro" id="IPR007627">
    <property type="entry name" value="RNA_pol_sigma70_r2"/>
</dbReference>
<accession>A0ABW6A9J2</accession>
<dbReference type="SUPFAM" id="SSF88659">
    <property type="entry name" value="Sigma3 and sigma4 domains of RNA polymerase sigma factors"/>
    <property type="match status" value="1"/>
</dbReference>
<sequence>MSTELSDSVIIKLVLNGNQQAYALLVNRYQQYVFTLVLRMVKSREEAEEVAQDVFIKAYRALASFNGESKFSTWLYTITHNTSLSFLRKKKVVIHSLDNETVMLEADSKDSGMEANLVEQKSKNQMLDKAIALLSTDDAHLISLFYKAEQSLDEIGQILGIESNAVKVRLFRARTRLREKLETNFKQELMDIR</sequence>
<dbReference type="InterPro" id="IPR000838">
    <property type="entry name" value="RNA_pol_sigma70_ECF_CS"/>
</dbReference>
<evidence type="ECO:0000256" key="4">
    <source>
        <dbReference type="ARBA" id="ARBA00023125"/>
    </source>
</evidence>
<evidence type="ECO:0000259" key="8">
    <source>
        <dbReference type="Pfam" id="PF08281"/>
    </source>
</evidence>
<dbReference type="InterPro" id="IPR039425">
    <property type="entry name" value="RNA_pol_sigma-70-like"/>
</dbReference>
<evidence type="ECO:0000313" key="9">
    <source>
        <dbReference type="EMBL" id="MFD2920582.1"/>
    </source>
</evidence>
<dbReference type="CDD" id="cd06171">
    <property type="entry name" value="Sigma70_r4"/>
    <property type="match status" value="1"/>
</dbReference>
<dbReference type="Pfam" id="PF04542">
    <property type="entry name" value="Sigma70_r2"/>
    <property type="match status" value="1"/>
</dbReference>
<protein>
    <recommendedName>
        <fullName evidence="6">RNA polymerase sigma factor</fullName>
    </recommendedName>
</protein>
<keyword evidence="4 6" id="KW-0238">DNA-binding</keyword>
<dbReference type="PROSITE" id="PS01063">
    <property type="entry name" value="SIGMA70_ECF"/>
    <property type="match status" value="1"/>
</dbReference>
<feature type="domain" description="RNA polymerase sigma factor 70 region 4 type 2" evidence="8">
    <location>
        <begin position="125"/>
        <end position="177"/>
    </location>
</feature>
<dbReference type="EMBL" id="JBHUOZ010000003">
    <property type="protein sequence ID" value="MFD2920582.1"/>
    <property type="molecule type" value="Genomic_DNA"/>
</dbReference>
<dbReference type="InterPro" id="IPR013249">
    <property type="entry name" value="RNA_pol_sigma70_r4_t2"/>
</dbReference>
<evidence type="ECO:0000256" key="1">
    <source>
        <dbReference type="ARBA" id="ARBA00010641"/>
    </source>
</evidence>
<keyword evidence="5 6" id="KW-0804">Transcription</keyword>
<feature type="domain" description="RNA polymerase sigma-70 region 2" evidence="7">
    <location>
        <begin position="25"/>
        <end position="91"/>
    </location>
</feature>
<keyword evidence="2 6" id="KW-0805">Transcription regulation</keyword>
<keyword evidence="10" id="KW-1185">Reference proteome</keyword>
<keyword evidence="3 6" id="KW-0731">Sigma factor</keyword>
<comment type="similarity">
    <text evidence="1 6">Belongs to the sigma-70 factor family. ECF subfamily.</text>
</comment>
<evidence type="ECO:0000256" key="5">
    <source>
        <dbReference type="ARBA" id="ARBA00023163"/>
    </source>
</evidence>
<organism evidence="9 10">
    <name type="scientific">Terrimonas rubra</name>
    <dbReference type="NCBI Taxonomy" id="1035890"/>
    <lineage>
        <taxon>Bacteria</taxon>
        <taxon>Pseudomonadati</taxon>
        <taxon>Bacteroidota</taxon>
        <taxon>Chitinophagia</taxon>
        <taxon>Chitinophagales</taxon>
        <taxon>Chitinophagaceae</taxon>
        <taxon>Terrimonas</taxon>
    </lineage>
</organism>
<evidence type="ECO:0000256" key="2">
    <source>
        <dbReference type="ARBA" id="ARBA00023015"/>
    </source>
</evidence>
<dbReference type="Gene3D" id="1.10.1740.10">
    <property type="match status" value="1"/>
</dbReference>
<dbReference type="InterPro" id="IPR013324">
    <property type="entry name" value="RNA_pol_sigma_r3/r4-like"/>
</dbReference>
<evidence type="ECO:0000256" key="3">
    <source>
        <dbReference type="ARBA" id="ARBA00023082"/>
    </source>
</evidence>
<name>A0ABW6A9J2_9BACT</name>
<dbReference type="RefSeq" id="WP_386099214.1">
    <property type="nucleotide sequence ID" value="NZ_JBHUOZ010000003.1"/>
</dbReference>
<dbReference type="PANTHER" id="PTHR43133:SF8">
    <property type="entry name" value="RNA POLYMERASE SIGMA FACTOR HI_1459-RELATED"/>
    <property type="match status" value="1"/>
</dbReference>
<dbReference type="Gene3D" id="1.10.10.10">
    <property type="entry name" value="Winged helix-like DNA-binding domain superfamily/Winged helix DNA-binding domain"/>
    <property type="match status" value="1"/>
</dbReference>
<dbReference type="InterPro" id="IPR013325">
    <property type="entry name" value="RNA_pol_sigma_r2"/>
</dbReference>
<dbReference type="InterPro" id="IPR036388">
    <property type="entry name" value="WH-like_DNA-bd_sf"/>
</dbReference>
<dbReference type="SUPFAM" id="SSF88946">
    <property type="entry name" value="Sigma2 domain of RNA polymerase sigma factors"/>
    <property type="match status" value="1"/>
</dbReference>
<evidence type="ECO:0000256" key="6">
    <source>
        <dbReference type="RuleBase" id="RU000716"/>
    </source>
</evidence>
<dbReference type="PANTHER" id="PTHR43133">
    <property type="entry name" value="RNA POLYMERASE ECF-TYPE SIGMA FACTO"/>
    <property type="match status" value="1"/>
</dbReference>
<evidence type="ECO:0000313" key="10">
    <source>
        <dbReference type="Proteomes" id="UP001597511"/>
    </source>
</evidence>
<reference evidence="10" key="1">
    <citation type="journal article" date="2019" name="Int. J. Syst. Evol. Microbiol.">
        <title>The Global Catalogue of Microorganisms (GCM) 10K type strain sequencing project: providing services to taxonomists for standard genome sequencing and annotation.</title>
        <authorList>
            <consortium name="The Broad Institute Genomics Platform"/>
            <consortium name="The Broad Institute Genome Sequencing Center for Infectious Disease"/>
            <person name="Wu L."/>
            <person name="Ma J."/>
        </authorList>
    </citation>
    <scope>NUCLEOTIDE SEQUENCE [LARGE SCALE GENOMIC DNA]</scope>
    <source>
        <strain evidence="10">KCTC 23299</strain>
    </source>
</reference>
<dbReference type="Proteomes" id="UP001597511">
    <property type="component" value="Unassembled WGS sequence"/>
</dbReference>
<gene>
    <name evidence="9" type="ORF">ACFS6H_12720</name>
</gene>
<dbReference type="InterPro" id="IPR014284">
    <property type="entry name" value="RNA_pol_sigma-70_dom"/>
</dbReference>
<proteinExistence type="inferred from homology"/>
<comment type="caution">
    <text evidence="9">The sequence shown here is derived from an EMBL/GenBank/DDBJ whole genome shotgun (WGS) entry which is preliminary data.</text>
</comment>
<evidence type="ECO:0000259" key="7">
    <source>
        <dbReference type="Pfam" id="PF04542"/>
    </source>
</evidence>
<dbReference type="Pfam" id="PF08281">
    <property type="entry name" value="Sigma70_r4_2"/>
    <property type="match status" value="1"/>
</dbReference>